<proteinExistence type="predicted"/>
<dbReference type="RefSeq" id="WP_121523783.1">
    <property type="nucleotide sequence ID" value="NZ_RCHC01000027.1"/>
</dbReference>
<accession>A0ABX9TRL6</accession>
<dbReference type="EMBL" id="RCHC01000027">
    <property type="protein sequence ID" value="RLL17881.1"/>
    <property type="molecule type" value="Genomic_DNA"/>
</dbReference>
<dbReference type="Pfam" id="PF05069">
    <property type="entry name" value="Phage_tail_S"/>
    <property type="match status" value="1"/>
</dbReference>
<keyword evidence="2" id="KW-1185">Reference proteome</keyword>
<reference evidence="1 2" key="1">
    <citation type="submission" date="2018-09" db="EMBL/GenBank/DDBJ databases">
        <title>The draft genome of Acinetobacter sp. strains.</title>
        <authorList>
            <person name="Qin J."/>
            <person name="Feng Y."/>
            <person name="Zong Z."/>
        </authorList>
    </citation>
    <scope>NUCLEOTIDE SEQUENCE [LARGE SCALE GENOMIC DNA]</scope>
    <source>
        <strain evidence="1 2">WCHAc060005</strain>
    </source>
</reference>
<evidence type="ECO:0000313" key="2">
    <source>
        <dbReference type="Proteomes" id="UP000280271"/>
    </source>
</evidence>
<sequence length="182" mass="19871">MSFMEIQSPELIAKLNQVAEAMQDTSPLTATIAGSLVAVTDDNFATQGRPTWAGRKPSTIKNYQRRGLSYGGVLQLSGALRSRITSSSDRDSASIGSNMPYAAIQHFGGTIKHSGGTRYQKGARLASFTKNSFIGPTSGVTGAHDIQIKPRPYLPMDANGFLQPEAENEIFKDVDFYWKKFF</sequence>
<dbReference type="InterPro" id="IPR006522">
    <property type="entry name" value="Phage_virion_morphogenesis"/>
</dbReference>
<comment type="caution">
    <text evidence="1">The sequence shown here is derived from an EMBL/GenBank/DDBJ whole genome shotgun (WGS) entry which is preliminary data.</text>
</comment>
<evidence type="ECO:0000313" key="1">
    <source>
        <dbReference type="EMBL" id="RLL17881.1"/>
    </source>
</evidence>
<dbReference type="Proteomes" id="UP000280271">
    <property type="component" value="Unassembled WGS sequence"/>
</dbReference>
<gene>
    <name evidence="1" type="ORF">D9K81_16555</name>
</gene>
<organism evidence="1 2">
    <name type="scientific">Acinetobacter chengduensis</name>
    <dbReference type="NCBI Taxonomy" id="2420890"/>
    <lineage>
        <taxon>Bacteria</taxon>
        <taxon>Pseudomonadati</taxon>
        <taxon>Pseudomonadota</taxon>
        <taxon>Gammaproteobacteria</taxon>
        <taxon>Moraxellales</taxon>
        <taxon>Moraxellaceae</taxon>
        <taxon>Acinetobacter</taxon>
    </lineage>
</organism>
<name>A0ABX9TRL6_9GAMM</name>
<protein>
    <submittedName>
        <fullName evidence="1">Phage morphogenesis protein</fullName>
    </submittedName>
</protein>